<accession>M4VEX3</accession>
<dbReference type="RefSeq" id="WP_015471076.1">
    <property type="nucleotide sequence ID" value="NC_020813.1"/>
</dbReference>
<reference evidence="1 2" key="1">
    <citation type="journal article" date="2013" name="ISME J.">
        <title>By their genes ye shall know them: genomic signatures of predatory bacteria.</title>
        <authorList>
            <person name="Pasternak Z."/>
            <person name="Pietrokovski S."/>
            <person name="Rotem O."/>
            <person name="Gophna U."/>
            <person name="Lurie-Weinberger M.N."/>
            <person name="Jurkevitch E."/>
        </authorList>
    </citation>
    <scope>NUCLEOTIDE SEQUENCE [LARGE SCALE GENOMIC DNA]</scope>
    <source>
        <strain evidence="1 2">JSS</strain>
    </source>
</reference>
<dbReference type="AlphaFoldDB" id="M4VEX3"/>
<dbReference type="EMBL" id="CP003537">
    <property type="protein sequence ID" value="AGH96586.1"/>
    <property type="molecule type" value="Genomic_DNA"/>
</dbReference>
<dbReference type="OrthoDB" id="5292829at2"/>
<evidence type="ECO:0000313" key="2">
    <source>
        <dbReference type="Proteomes" id="UP000012040"/>
    </source>
</evidence>
<dbReference type="HOGENOM" id="CLU_1599491_0_0_7"/>
<dbReference type="STRING" id="1184267.A11Q_2370"/>
<dbReference type="PATRIC" id="fig|1184267.3.peg.2403"/>
<dbReference type="Proteomes" id="UP000012040">
    <property type="component" value="Chromosome"/>
</dbReference>
<name>M4VEX3_9BACT</name>
<evidence type="ECO:0000313" key="1">
    <source>
        <dbReference type="EMBL" id="AGH96586.1"/>
    </source>
</evidence>
<gene>
    <name evidence="1" type="ORF">A11Q_2370</name>
</gene>
<proteinExistence type="predicted"/>
<protein>
    <submittedName>
        <fullName evidence="1">Uncharacterized protein</fullName>
    </submittedName>
</protein>
<keyword evidence="2" id="KW-1185">Reference proteome</keyword>
<dbReference type="KEGG" id="bex:A11Q_2370"/>
<organism evidence="1 2">
    <name type="scientific">Pseudobdellovibrio exovorus JSS</name>
    <dbReference type="NCBI Taxonomy" id="1184267"/>
    <lineage>
        <taxon>Bacteria</taxon>
        <taxon>Pseudomonadati</taxon>
        <taxon>Bdellovibrionota</taxon>
        <taxon>Bdellovibrionia</taxon>
        <taxon>Bdellovibrionales</taxon>
        <taxon>Pseudobdellovibrionaceae</taxon>
        <taxon>Pseudobdellovibrio</taxon>
    </lineage>
</organism>
<sequence length="202" mass="22937">MLKKSSSVFTRYSIVDSKRKRRFKNSEKGMATVESIPMLFLLVVILSFSLGFFGSIHSGILNSIGAYNYALETFRFKSDLMYLRPGADPKENNYKLSNNRVHGILAEGEEAGQQASEDWLATQRSIAYTFSPEREEEEIRERTRTLASEANRKYGERGAPNNIWTVISTYVPKSNSDIRTPRIWIKTVYGICVNADCGEDPN</sequence>
<dbReference type="eggNOG" id="ENOG5031V65">
    <property type="taxonomic scope" value="Bacteria"/>
</dbReference>